<name>A0A8A7KGT4_9FIRM</name>
<dbReference type="RefSeq" id="WP_230868994.1">
    <property type="nucleotide sequence ID" value="NZ_CP046640.1"/>
</dbReference>
<protein>
    <submittedName>
        <fullName evidence="1">Uncharacterized protein</fullName>
    </submittedName>
</protein>
<organism evidence="1 2">
    <name type="scientific">Iocasia fonsfrigidae</name>
    <dbReference type="NCBI Taxonomy" id="2682810"/>
    <lineage>
        <taxon>Bacteria</taxon>
        <taxon>Bacillati</taxon>
        <taxon>Bacillota</taxon>
        <taxon>Clostridia</taxon>
        <taxon>Halanaerobiales</taxon>
        <taxon>Halanaerobiaceae</taxon>
        <taxon>Iocasia</taxon>
    </lineage>
</organism>
<keyword evidence="2" id="KW-1185">Reference proteome</keyword>
<accession>A0A8A7KGT4</accession>
<sequence>MLFLKGRYQQLTVIAKNGMQVFYPDLTPFQEAVESVYQDKESEFGEIIEEIREEELANK</sequence>
<dbReference type="Proteomes" id="UP000665020">
    <property type="component" value="Chromosome"/>
</dbReference>
<reference evidence="1" key="1">
    <citation type="submission" date="2019-12" db="EMBL/GenBank/DDBJ databases">
        <authorList>
            <person name="zhang j."/>
            <person name="sun C.M."/>
        </authorList>
    </citation>
    <scope>NUCLEOTIDE SEQUENCE</scope>
    <source>
        <strain evidence="1">NS-1</strain>
    </source>
</reference>
<dbReference type="EMBL" id="CP046640">
    <property type="protein sequence ID" value="QTL97364.1"/>
    <property type="molecule type" value="Genomic_DNA"/>
</dbReference>
<dbReference type="AlphaFoldDB" id="A0A8A7KGT4"/>
<gene>
    <name evidence="1" type="ORF">GM661_04865</name>
</gene>
<evidence type="ECO:0000313" key="2">
    <source>
        <dbReference type="Proteomes" id="UP000665020"/>
    </source>
</evidence>
<proteinExistence type="predicted"/>
<evidence type="ECO:0000313" key="1">
    <source>
        <dbReference type="EMBL" id="QTL97364.1"/>
    </source>
</evidence>
<dbReference type="KEGG" id="ifn:GM661_04865"/>